<proteinExistence type="predicted"/>
<evidence type="ECO:0000313" key="1">
    <source>
        <dbReference type="EMBL" id="RMO92985.1"/>
    </source>
</evidence>
<comment type="caution">
    <text evidence="1">The sequence shown here is derived from an EMBL/GenBank/DDBJ whole genome shotgun (WGS) entry which is preliminary data.</text>
</comment>
<accession>A0A3M3ZG16</accession>
<evidence type="ECO:0000313" key="2">
    <source>
        <dbReference type="Proteomes" id="UP000279372"/>
    </source>
</evidence>
<sequence>MGYWCADQYLIGLRWFQMDVCVQARQILTQAGINRPCVAESYVWESSRDIVFLIAFEDIRPPERMSDVYLLNIDRAESIVQGMLSGAEIPPIEVYPIVGQNTEFRYALFDGYHRYHLSIAAGFARIPALIVEDFFGRN</sequence>
<gene>
    <name evidence="1" type="ORF">ALQ33_01764</name>
</gene>
<dbReference type="SUPFAM" id="SSF110849">
    <property type="entry name" value="ParB/Sulfiredoxin"/>
    <property type="match status" value="1"/>
</dbReference>
<dbReference type="AlphaFoldDB" id="A0A3M3ZG16"/>
<protein>
    <submittedName>
        <fullName evidence="1">Prophage PssSM-03, ParB-like nuclease domain protein</fullName>
    </submittedName>
</protein>
<dbReference type="EMBL" id="RBQB01000101">
    <property type="protein sequence ID" value="RMO92985.1"/>
    <property type="molecule type" value="Genomic_DNA"/>
</dbReference>
<dbReference type="Proteomes" id="UP000279372">
    <property type="component" value="Unassembled WGS sequence"/>
</dbReference>
<organism evidence="1 2">
    <name type="scientific">Pseudomonas syringae pv. philadelphi</name>
    <dbReference type="NCBI Taxonomy" id="251706"/>
    <lineage>
        <taxon>Bacteria</taxon>
        <taxon>Pseudomonadati</taxon>
        <taxon>Pseudomonadota</taxon>
        <taxon>Gammaproteobacteria</taxon>
        <taxon>Pseudomonadales</taxon>
        <taxon>Pseudomonadaceae</taxon>
        <taxon>Pseudomonas</taxon>
    </lineage>
</organism>
<name>A0A3M3ZG16_9PSED</name>
<reference evidence="1 2" key="1">
    <citation type="submission" date="2018-08" db="EMBL/GenBank/DDBJ databases">
        <title>Recombination of ecologically and evolutionarily significant loci maintains genetic cohesion in the Pseudomonas syringae species complex.</title>
        <authorList>
            <person name="Dillon M."/>
            <person name="Thakur S."/>
            <person name="Almeida R.N.D."/>
            <person name="Weir B.S."/>
            <person name="Guttman D.S."/>
        </authorList>
    </citation>
    <scope>NUCLEOTIDE SEQUENCE [LARGE SCALE GENOMIC DNA]</scope>
    <source>
        <strain evidence="1 2">ICMP 8902</strain>
    </source>
</reference>
<dbReference type="InterPro" id="IPR036086">
    <property type="entry name" value="ParB/Sulfiredoxin_sf"/>
</dbReference>